<organism evidence="2 3">
    <name type="scientific">Streptomyces ficellus</name>
    <dbReference type="NCBI Taxonomy" id="1977088"/>
    <lineage>
        <taxon>Bacteria</taxon>
        <taxon>Bacillati</taxon>
        <taxon>Actinomycetota</taxon>
        <taxon>Actinomycetes</taxon>
        <taxon>Kitasatosporales</taxon>
        <taxon>Streptomycetaceae</taxon>
        <taxon>Streptomyces</taxon>
    </lineage>
</organism>
<gene>
    <name evidence="2" type="ORF">EIZ62_28480</name>
</gene>
<evidence type="ECO:0008006" key="4">
    <source>
        <dbReference type="Google" id="ProtNLM"/>
    </source>
</evidence>
<evidence type="ECO:0000256" key="1">
    <source>
        <dbReference type="SAM" id="MobiDB-lite"/>
    </source>
</evidence>
<dbReference type="SUPFAM" id="SSF55486">
    <property type="entry name" value="Metalloproteases ('zincins'), catalytic domain"/>
    <property type="match status" value="1"/>
</dbReference>
<sequence>MAVVDAFWSSHWDDHFTGTYQSPHVFGAYVAGSPEAPRCGDEAAAPGNAFYCPPGDFIAWDVTLMRDGHAQGDSWVYLVVAHEWAHAVQRRVSGLRAVAAELQADCLAGATLFGSDDLVFEEGDGEELAQALTALADETPWTRSEDHGDAAQRTTAFSNGGSGGVDACLPR</sequence>
<accession>A0A6I6FFK1</accession>
<dbReference type="AlphaFoldDB" id="A0A6I6FFK1"/>
<reference evidence="2 3" key="1">
    <citation type="submission" date="2018-12" db="EMBL/GenBank/DDBJ databases">
        <title>Complete genome sequence of Streptomyces ficellus NRRL8067, the producer of ficellomycin, feldamycin and nojirimycin.</title>
        <authorList>
            <person name="Zhang H."/>
            <person name="Yue R."/>
            <person name="Liu Y."/>
            <person name="Li M."/>
            <person name="Mu H."/>
            <person name="Zhang J."/>
        </authorList>
    </citation>
    <scope>NUCLEOTIDE SEQUENCE [LARGE SCALE GENOMIC DNA]</scope>
    <source>
        <strain evidence="2 3">NRRL 8067</strain>
    </source>
</reference>
<evidence type="ECO:0000313" key="2">
    <source>
        <dbReference type="EMBL" id="QGV81751.1"/>
    </source>
</evidence>
<dbReference type="EMBL" id="CP034279">
    <property type="protein sequence ID" value="QGV81751.1"/>
    <property type="molecule type" value="Genomic_DNA"/>
</dbReference>
<feature type="region of interest" description="Disordered" evidence="1">
    <location>
        <begin position="141"/>
        <end position="171"/>
    </location>
</feature>
<protein>
    <recommendedName>
        <fullName evidence="4">Neutral zinc metallopeptidase</fullName>
    </recommendedName>
</protein>
<evidence type="ECO:0000313" key="3">
    <source>
        <dbReference type="Proteomes" id="UP000422572"/>
    </source>
</evidence>
<name>A0A6I6FFK1_9ACTN</name>
<dbReference type="KEGG" id="sfic:EIZ62_28480"/>
<keyword evidence="3" id="KW-1185">Reference proteome</keyword>
<proteinExistence type="predicted"/>
<dbReference type="Proteomes" id="UP000422572">
    <property type="component" value="Chromosome"/>
</dbReference>